<name>A0A0N1H7T7_9EURO</name>
<dbReference type="GeneID" id="28733965"/>
<sequence length="171" mass="20124">MSQTIDHNKRNYIEDDIKTILNVRIFIEPDRVDEWIEKSKELFQKVMAEPACRYFVTGQVDDKPGELWWTEGWSESKEWLMQNQITKDYYAPYYEATEAMFIKPRKPLPYSPHPHDRETKSSSEQAEDITHTSTNNFADLSCPLLSKGEFELVSTLKPKFSMFKMPQTTSQ</sequence>
<organism evidence="2 3">
    <name type="scientific">Cyphellophora attinorum</name>
    <dbReference type="NCBI Taxonomy" id="1664694"/>
    <lineage>
        <taxon>Eukaryota</taxon>
        <taxon>Fungi</taxon>
        <taxon>Dikarya</taxon>
        <taxon>Ascomycota</taxon>
        <taxon>Pezizomycotina</taxon>
        <taxon>Eurotiomycetes</taxon>
        <taxon>Chaetothyriomycetidae</taxon>
        <taxon>Chaetothyriales</taxon>
        <taxon>Cyphellophoraceae</taxon>
        <taxon>Cyphellophora</taxon>
    </lineage>
</organism>
<accession>A0A0N1H7T7</accession>
<gene>
    <name evidence="2" type="ORF">AB675_2139</name>
</gene>
<feature type="region of interest" description="Disordered" evidence="1">
    <location>
        <begin position="105"/>
        <end position="130"/>
    </location>
</feature>
<evidence type="ECO:0000313" key="2">
    <source>
        <dbReference type="EMBL" id="KPI42735.1"/>
    </source>
</evidence>
<dbReference type="InterPro" id="IPR011008">
    <property type="entry name" value="Dimeric_a/b-barrel"/>
</dbReference>
<dbReference type="OrthoDB" id="4126315at2759"/>
<protein>
    <recommendedName>
        <fullName evidence="4">ABM domain-containing protein</fullName>
    </recommendedName>
</protein>
<evidence type="ECO:0000256" key="1">
    <source>
        <dbReference type="SAM" id="MobiDB-lite"/>
    </source>
</evidence>
<dbReference type="SUPFAM" id="SSF54909">
    <property type="entry name" value="Dimeric alpha+beta barrel"/>
    <property type="match status" value="1"/>
</dbReference>
<evidence type="ECO:0000313" key="3">
    <source>
        <dbReference type="Proteomes" id="UP000038010"/>
    </source>
</evidence>
<keyword evidence="3" id="KW-1185">Reference proteome</keyword>
<comment type="caution">
    <text evidence="2">The sequence shown here is derived from an EMBL/GenBank/DDBJ whole genome shotgun (WGS) entry which is preliminary data.</text>
</comment>
<dbReference type="RefSeq" id="XP_018002698.1">
    <property type="nucleotide sequence ID" value="XM_018142085.1"/>
</dbReference>
<evidence type="ECO:0008006" key="4">
    <source>
        <dbReference type="Google" id="ProtNLM"/>
    </source>
</evidence>
<dbReference type="AlphaFoldDB" id="A0A0N1H7T7"/>
<dbReference type="VEuPathDB" id="FungiDB:AB675_2139"/>
<dbReference type="Proteomes" id="UP000038010">
    <property type="component" value="Unassembled WGS sequence"/>
</dbReference>
<proteinExistence type="predicted"/>
<reference evidence="2 3" key="1">
    <citation type="submission" date="2015-06" db="EMBL/GenBank/DDBJ databases">
        <title>Draft genome of the ant-associated black yeast Phialophora attae CBS 131958.</title>
        <authorList>
            <person name="Moreno L.F."/>
            <person name="Stielow B.J."/>
            <person name="de Hoog S."/>
            <person name="Vicente V.A."/>
            <person name="Weiss V.A."/>
            <person name="de Vries M."/>
            <person name="Cruz L.M."/>
            <person name="Souza E.M."/>
        </authorList>
    </citation>
    <scope>NUCLEOTIDE SEQUENCE [LARGE SCALE GENOMIC DNA]</scope>
    <source>
        <strain evidence="2 3">CBS 131958</strain>
    </source>
</reference>
<dbReference type="EMBL" id="LFJN01000006">
    <property type="protein sequence ID" value="KPI42735.1"/>
    <property type="molecule type" value="Genomic_DNA"/>
</dbReference>
<dbReference type="Gene3D" id="3.30.70.100">
    <property type="match status" value="1"/>
</dbReference>